<dbReference type="Proteomes" id="UP000663825">
    <property type="component" value="Unassembled WGS sequence"/>
</dbReference>
<proteinExistence type="predicted"/>
<dbReference type="Proteomes" id="UP000663851">
    <property type="component" value="Unassembled WGS sequence"/>
</dbReference>
<dbReference type="EMBL" id="CAJOBP010006390">
    <property type="protein sequence ID" value="CAF4491834.1"/>
    <property type="molecule type" value="Genomic_DNA"/>
</dbReference>
<evidence type="ECO:0000313" key="3">
    <source>
        <dbReference type="EMBL" id="CAF4491834.1"/>
    </source>
</evidence>
<sequence>MLPVIIRRPTVRIYLNSQYVFNSPLSPHLVRAVRDIDVKTLVKVPDPDNSESLNDDSHDVPNMELNRLSTIIEKQTSLKNTMIPTTATKHTFDQWTPDDEPYDSELPNIIQTRFIWTLPQIKY</sequence>
<organism evidence="1 5">
    <name type="scientific">Rotaria socialis</name>
    <dbReference type="NCBI Taxonomy" id="392032"/>
    <lineage>
        <taxon>Eukaryota</taxon>
        <taxon>Metazoa</taxon>
        <taxon>Spiralia</taxon>
        <taxon>Gnathifera</taxon>
        <taxon>Rotifera</taxon>
        <taxon>Eurotatoria</taxon>
        <taxon>Bdelloidea</taxon>
        <taxon>Philodinida</taxon>
        <taxon>Philodinidae</taxon>
        <taxon>Rotaria</taxon>
    </lineage>
</organism>
<comment type="caution">
    <text evidence="1">The sequence shown here is derived from an EMBL/GenBank/DDBJ whole genome shotgun (WGS) entry which is preliminary data.</text>
</comment>
<protein>
    <submittedName>
        <fullName evidence="1">Uncharacterized protein</fullName>
    </submittedName>
</protein>
<dbReference type="EMBL" id="CAJNXB010002846">
    <property type="protein sequence ID" value="CAF3280704.1"/>
    <property type="molecule type" value="Genomic_DNA"/>
</dbReference>
<dbReference type="EMBL" id="CAJNYD010002978">
    <property type="protein sequence ID" value="CAF3468468.1"/>
    <property type="molecule type" value="Genomic_DNA"/>
</dbReference>
<dbReference type="AlphaFoldDB" id="A0A817SEU5"/>
<keyword evidence="6" id="KW-1185">Reference proteome</keyword>
<evidence type="ECO:0000313" key="6">
    <source>
        <dbReference type="Proteomes" id="UP000663873"/>
    </source>
</evidence>
<reference evidence="1" key="1">
    <citation type="submission" date="2021-02" db="EMBL/GenBank/DDBJ databases">
        <authorList>
            <person name="Nowell W R."/>
        </authorList>
    </citation>
    <scope>NUCLEOTIDE SEQUENCE</scope>
</reference>
<dbReference type="Proteomes" id="UP000663833">
    <property type="component" value="Unassembled WGS sequence"/>
</dbReference>
<evidence type="ECO:0000313" key="4">
    <source>
        <dbReference type="EMBL" id="CAF4492270.1"/>
    </source>
</evidence>
<evidence type="ECO:0000313" key="2">
    <source>
        <dbReference type="EMBL" id="CAF3468468.1"/>
    </source>
</evidence>
<dbReference type="Proteomes" id="UP000663873">
    <property type="component" value="Unassembled WGS sequence"/>
</dbReference>
<dbReference type="EMBL" id="CAJOBO010003427">
    <property type="protein sequence ID" value="CAF4492270.1"/>
    <property type="molecule type" value="Genomic_DNA"/>
</dbReference>
<evidence type="ECO:0000313" key="1">
    <source>
        <dbReference type="EMBL" id="CAF3280704.1"/>
    </source>
</evidence>
<gene>
    <name evidence="4" type="ORF">HFQ381_LOCUS27121</name>
    <name evidence="2" type="ORF">LUA448_LOCUS23183</name>
    <name evidence="1" type="ORF">TIS948_LOCUS16869</name>
    <name evidence="3" type="ORF">UJA718_LOCUS25701</name>
</gene>
<name>A0A817SEU5_9BILA</name>
<evidence type="ECO:0000313" key="5">
    <source>
        <dbReference type="Proteomes" id="UP000663825"/>
    </source>
</evidence>
<accession>A0A817SEU5</accession>